<sequence>MHILFNRYQETRRKFLTRAIAAIAATGLPAWYEKEAIASERALDAERPRRLGPNDTIQFGLIGCGGKKGGFRQGLNDAHAAASKAGCKVVAVCDVDRTHCADAANEFGPGTKQYHDFRDLLADKTIDAVIIGTPDHWHVQIAIAALRAGKDVYCEKPLTLTIDEGKKLVRVAQETGRVFQVGSQQRSDPRFRLACEIVRNGLIGKIKTVTAHLPTGPTGGPFQPQPVPEDLDFDFWLGPAPADPSILHGDVIDDVIFNFWRSPVAEPNLLPDYFPERVYGNFRWWLDYSGGMMTDWGAHHNDIAQWGLGTDHTGPVKIQGFGRGPTIGVNCYNTFPEFDIYSTYADGTVLHTTNQGENGVTFEGENGTVFVSRSRIEASDPKLLTTPLPPNAVRLYVSNDHMQNFIDCIRSRKETICPASVGHRSATICHLGNISLRLGGKILYWDPEHETFHNDPVAEAMLSRPRRRPWLL</sequence>
<gene>
    <name evidence="4" type="ORF">CCALI_02134</name>
</gene>
<dbReference type="PANTHER" id="PTHR43818:SF5">
    <property type="entry name" value="OXIDOREDUCTASE FAMILY PROTEIN"/>
    <property type="match status" value="1"/>
</dbReference>
<dbReference type="EMBL" id="HF951689">
    <property type="protein sequence ID" value="CCW35941.1"/>
    <property type="molecule type" value="Genomic_DNA"/>
</dbReference>
<dbReference type="OrthoDB" id="9767999at2"/>
<dbReference type="Proteomes" id="UP000014227">
    <property type="component" value="Chromosome I"/>
</dbReference>
<evidence type="ECO:0000259" key="2">
    <source>
        <dbReference type="Pfam" id="PF01408"/>
    </source>
</evidence>
<dbReference type="KEGG" id="ccz:CCALI_02134"/>
<proteinExistence type="predicted"/>
<dbReference type="InParanoid" id="S0EVW2"/>
<accession>S0EVW2</accession>
<dbReference type="HOGENOM" id="CLU_023194_24_0_0"/>
<dbReference type="Pfam" id="PF01408">
    <property type="entry name" value="GFO_IDH_MocA"/>
    <property type="match status" value="1"/>
</dbReference>
<dbReference type="PANTHER" id="PTHR43818">
    <property type="entry name" value="BCDNA.GH03377"/>
    <property type="match status" value="1"/>
</dbReference>
<evidence type="ECO:0000313" key="5">
    <source>
        <dbReference type="Proteomes" id="UP000014227"/>
    </source>
</evidence>
<dbReference type="eggNOG" id="COG0673">
    <property type="taxonomic scope" value="Bacteria"/>
</dbReference>
<dbReference type="SUPFAM" id="SSF55347">
    <property type="entry name" value="Glyceraldehyde-3-phosphate dehydrogenase-like, C-terminal domain"/>
    <property type="match status" value="1"/>
</dbReference>
<evidence type="ECO:0000259" key="3">
    <source>
        <dbReference type="Pfam" id="PF19051"/>
    </source>
</evidence>
<dbReference type="RefSeq" id="WP_016483464.1">
    <property type="nucleotide sequence ID" value="NC_021487.1"/>
</dbReference>
<dbReference type="InterPro" id="IPR036291">
    <property type="entry name" value="NAD(P)-bd_dom_sf"/>
</dbReference>
<dbReference type="Gene3D" id="3.30.360.10">
    <property type="entry name" value="Dihydrodipicolinate Reductase, domain 2"/>
    <property type="match status" value="1"/>
</dbReference>
<dbReference type="InterPro" id="IPR006311">
    <property type="entry name" value="TAT_signal"/>
</dbReference>
<dbReference type="AlphaFoldDB" id="S0EVW2"/>
<dbReference type="Pfam" id="PF19051">
    <property type="entry name" value="GFO_IDH_MocA_C2"/>
    <property type="match status" value="1"/>
</dbReference>
<dbReference type="InterPro" id="IPR000683">
    <property type="entry name" value="Gfo/Idh/MocA-like_OxRdtase_N"/>
</dbReference>
<dbReference type="InterPro" id="IPR043906">
    <property type="entry name" value="Gfo/Idh/MocA_OxRdtase_bact_C"/>
</dbReference>
<feature type="domain" description="Gfo/Idh/MocA-like oxidoreductase bacterial type C-terminal" evidence="3">
    <location>
        <begin position="254"/>
        <end position="470"/>
    </location>
</feature>
<reference evidence="5" key="1">
    <citation type="submission" date="2013-03" db="EMBL/GenBank/DDBJ databases">
        <title>Genome sequence of Chthonomonas calidirosea, the first sequenced genome from the Armatimonadetes phylum (formally candidate division OP10).</title>
        <authorList>
            <person name="Lee K.C.Y."/>
            <person name="Morgan X.C."/>
            <person name="Dunfield P.F."/>
            <person name="Tamas I."/>
            <person name="Houghton K.M."/>
            <person name="Vyssotski M."/>
            <person name="Ryan J.L.J."/>
            <person name="Lagutin K."/>
            <person name="McDonald I.R."/>
            <person name="Stott M.B."/>
        </authorList>
    </citation>
    <scope>NUCLEOTIDE SEQUENCE [LARGE SCALE GENOMIC DNA]</scope>
    <source>
        <strain evidence="5">DSM 23976 / ICMP 18418 / T49</strain>
    </source>
</reference>
<dbReference type="PROSITE" id="PS51318">
    <property type="entry name" value="TAT"/>
    <property type="match status" value="1"/>
</dbReference>
<dbReference type="InterPro" id="IPR050463">
    <property type="entry name" value="Gfo/Idh/MocA_oxidrdct_glycsds"/>
</dbReference>
<evidence type="ECO:0000313" key="4">
    <source>
        <dbReference type="EMBL" id="CCW35941.1"/>
    </source>
</evidence>
<keyword evidence="5" id="KW-1185">Reference proteome</keyword>
<dbReference type="GO" id="GO:0000166">
    <property type="term" value="F:nucleotide binding"/>
    <property type="evidence" value="ECO:0007669"/>
    <property type="project" value="InterPro"/>
</dbReference>
<evidence type="ECO:0000256" key="1">
    <source>
        <dbReference type="ARBA" id="ARBA00016631"/>
    </source>
</evidence>
<protein>
    <recommendedName>
        <fullName evidence="1">Glycosyl hydrolase family 109 protein</fullName>
    </recommendedName>
</protein>
<dbReference type="STRING" id="454171.CP488_01956"/>
<feature type="domain" description="Gfo/Idh/MocA-like oxidoreductase N-terminal" evidence="2">
    <location>
        <begin position="57"/>
        <end position="182"/>
    </location>
</feature>
<dbReference type="PATRIC" id="fig|1303518.3.peg.2210"/>
<dbReference type="Gene3D" id="3.40.50.720">
    <property type="entry name" value="NAD(P)-binding Rossmann-like Domain"/>
    <property type="match status" value="1"/>
</dbReference>
<name>S0EVW2_CHTCT</name>
<organism evidence="4 5">
    <name type="scientific">Chthonomonas calidirosea (strain DSM 23976 / ICMP 18418 / T49)</name>
    <dbReference type="NCBI Taxonomy" id="1303518"/>
    <lineage>
        <taxon>Bacteria</taxon>
        <taxon>Bacillati</taxon>
        <taxon>Armatimonadota</taxon>
        <taxon>Chthonomonadia</taxon>
        <taxon>Chthonomonadales</taxon>
        <taxon>Chthonomonadaceae</taxon>
        <taxon>Chthonomonas</taxon>
    </lineage>
</organism>
<dbReference type="SUPFAM" id="SSF51735">
    <property type="entry name" value="NAD(P)-binding Rossmann-fold domains"/>
    <property type="match status" value="1"/>
</dbReference>